<protein>
    <submittedName>
        <fullName evidence="4">DUF11 domain-containing protein</fullName>
    </submittedName>
</protein>
<feature type="region of interest" description="Disordered" evidence="1">
    <location>
        <begin position="1574"/>
        <end position="1595"/>
    </location>
</feature>
<feature type="compositionally biased region" description="Acidic residues" evidence="1">
    <location>
        <begin position="1928"/>
        <end position="1937"/>
    </location>
</feature>
<dbReference type="PANTHER" id="PTHR10199">
    <property type="entry name" value="THROMBOSPONDIN"/>
    <property type="match status" value="1"/>
</dbReference>
<dbReference type="EMBL" id="JAEHFJ010000012">
    <property type="protein sequence ID" value="MBJ2176193.1"/>
    <property type="molecule type" value="Genomic_DNA"/>
</dbReference>
<proteinExistence type="predicted"/>
<feature type="compositionally biased region" description="Polar residues" evidence="1">
    <location>
        <begin position="953"/>
        <end position="970"/>
    </location>
</feature>
<feature type="domain" description="LTD" evidence="3">
    <location>
        <begin position="1978"/>
        <end position="2147"/>
    </location>
</feature>
<feature type="region of interest" description="Disordered" evidence="1">
    <location>
        <begin position="897"/>
        <end position="975"/>
    </location>
</feature>
<feature type="compositionally biased region" description="Polar residues" evidence="1">
    <location>
        <begin position="1881"/>
        <end position="1895"/>
    </location>
</feature>
<sequence length="2354" mass="249633">MINKVSLSLITFFVICSTYIVSAQETYLDNFNVTSYSNNNGTQNFSSGWVETGDLVLGPILGNILIASNQLRFTGVVLSSYIRRNLNLNGVNTAILTLDYNATSRGGETMDVELWNKTTNSWDVVYTINTDAVGSMSYILNEDQISNLSAIRFISRSGAWGLFDRIYIDNVKFETSIDTDGDGAPEKVDIDDDNDGILDVIENSYSGTLSETFNYSSHYADGEDPTLTTSAEKGVIFNFNRVITSGVALNDGNIASSSPFSGVSNYWILSQNNNASIDNTTATISFSVPLMASFTLLDVDADVSLWIDKVIVNGYVNGNLITLTSSNFTLNSSFTKYNGSNEFEGVASTDDFGNVIINFPSLVDKIEIIYSDDVTPSGPQKLGISPIRYAPPLDTDNDGKPNSVDLDSDDDGIPDNIEGQTTWWYLTPSGVDVDGNGLDDIYELIPGSGEGIAPYNSDATDTPDYIDLDSDNDVISDTMESGIVLANNDGDGDGLDDTMDATIGYDDPGGTIDNPMSGGYLMWDSDGDAARGGDVNYRDPGDDRLDSDGDGILDDIDVDDDNDGIPDSEENENCFGGKASGSEFIEDFGTGSRTTTPYTNYIYEPNDEPTGSVNDGEYAILNDISVTATWASTVWVNKSDHTGDANGRMALFNSTNSALEEFYNRNNITVTPNLIQEFSFWVLNLDLASTANDRVLPIITAYIQDNAGATTLFTFSTGQVTKDEQWHNYKFKFNPGANSQIRMVMINNAAGGLGNDLAIDDIEINILCDTDGDGIINSLDLDSDNDGILDVVEGGGVAAGSVDANNDGRIDGVPADFGDNGLFDGIEDNDTSDASLTHTIGESTDDTDTIPNYLDLDSDGDGIPDNVEAQTTSGYTVPSGTVDANGVFTNYTTGFDPVNTDGTDNPDYLDADSDNEGGNDTAEVGITLANADADDDGLDDATDTSTGYADPNGTINNPSLLPNTQDNTTPEVDYRDDVVVDPCGTVDTDGDSINDGCDLDDDNDGILDTDECPSVVGSVDSGNNTTNITGFYEANGNNILGFTINPEYPSVVLSSTSGVQIRWDQGTTDAITTVDLILDAPASGTLESVILGNGAEGVTVGTQNAYKEITLTWSGGGTAILNDPLDEVTGRVTGDVLNSGDIIEINNGVPYSLRDTEWNVEVDMSGVITFPTTVSFYADSNINGSPTYNREGFAFTPVIGCPDTDGDGIPNSLDLDSDNDGCPDALEGDPNFNYSDLETDTSLGDTVDTDNTSSTYGVPIVAGSSTVGSSEDATTQAVECDPCNNASTLFVDSDGDTFGDTCDLDDDNDGVLDSEELRCNMPTVANSTSGSGAFQDQVYLFDFSGSDFSDGLDNGDTMQFTVHSNLIVTVTVSDIVNQASASTMRPKDYVSWSGNQFQQLYNTPGSSEALHFIDLPDTVEFKLTAIAVDALGNSVSLDLIGIDAEATIDTDEALSATTNGAVWESIENLGSPDITEEGTATVNFINSVNGTRVLVSNNASEITYSVSSSLSGDQAVGLGIYLRCDTDLDGVYNHLDLDSDNDGCPDALEGTATNAQIGYDELDTDTSIGGAIDGDGIPISAGSGQGNGTSQDGTIQADECSPCNVNNPDFVDTDGDLVGDLCDLDDDNDGIEDCIESADQVNDSFAWTLNAPPGNLTMDAVYDTKITDWVISSTTDMVLNTGIFSVSGSNVHIIGMTSVSFEEALTNQDFVEVSFTTSSEAHSIVLQNVLTGWYQPSQGDSYYSAAMVSIGATNEWATLAKDVFHTYNGSGGIYQQFDHLTASSINLLPSTEYKFRFYAYGQIDDSPQNYSIFDDVNFSLRACQESDSDNDNIPDHLDLDSDNDGIPDNVEAQTTLGYIAPNADSPAAYATNDGLNSAYLPTNGLTPVDTDSSAPSPDGIPDYLDLDSDNEGANDTLEARINLSGNDTDNDGLDDATDATTDYSDPGGTIDNPLSGSVVLFDADNDANTGGDVDFRDDNTICTETAGIIINEKSNGDGGSQDWVELLVVGDAANPTAPVDLTGWFIDDNNGDFEGSVSSGVAQGSLVLGSVFNAVTPGSIIVIYNQSDRDSAIPVDDPTDSNGDGVYILPGNHASLSGCSNSPTTSNSNYLPCTPVSASWSRVAFRNTGDAVQTRRPDGTFYHGYSTGDVGAPFPYFPCGGQSFNLGSGGVGSTFAFQCGDWEEATNFVRSDESGRTPGSVNSLENQFFISKVLNGTLDYSNLNNTNNCTGADLSLKKSVNNSTPNVGDDISFRIIITNNGPSSTSLIEVQDVLPSDFTYTHIPANYSASEGTVTFDTVSRTMTWDTGGYVLSSGSSMTLFYTVTVDVCGEFKNRAEITNSSAIDLDSTTNNGQ</sequence>
<comment type="caution">
    <text evidence="4">The sequence shown here is derived from an EMBL/GenBank/DDBJ whole genome shotgun (WGS) entry which is preliminary data.</text>
</comment>
<dbReference type="RefSeq" id="WP_198842812.1">
    <property type="nucleotide sequence ID" value="NZ_JAEHFJ010000012.1"/>
</dbReference>
<feature type="chain" id="PRO_5045991162" evidence="2">
    <location>
        <begin position="24"/>
        <end position="2354"/>
    </location>
</feature>
<dbReference type="InterPro" id="IPR001434">
    <property type="entry name" value="OmcB-like_DUF11"/>
</dbReference>
<feature type="compositionally biased region" description="Acidic residues" evidence="1">
    <location>
        <begin position="932"/>
        <end position="942"/>
    </location>
</feature>
<dbReference type="Gene3D" id="2.60.40.1170">
    <property type="entry name" value="Mu homology domain, subdomain B"/>
    <property type="match status" value="1"/>
</dbReference>
<feature type="region of interest" description="Disordered" evidence="1">
    <location>
        <begin position="381"/>
        <end position="412"/>
    </location>
</feature>
<feature type="region of interest" description="Disordered" evidence="1">
    <location>
        <begin position="1881"/>
        <end position="1951"/>
    </location>
</feature>
<evidence type="ECO:0000313" key="5">
    <source>
        <dbReference type="Proteomes" id="UP000623301"/>
    </source>
</evidence>
<feature type="signal peptide" evidence="2">
    <location>
        <begin position="1"/>
        <end position="23"/>
    </location>
</feature>
<dbReference type="Pfam" id="PF01345">
    <property type="entry name" value="DUF11"/>
    <property type="match status" value="1"/>
</dbReference>
<dbReference type="NCBIfam" id="TIGR01451">
    <property type="entry name" value="B_ant_repeat"/>
    <property type="match status" value="1"/>
</dbReference>
<evidence type="ECO:0000256" key="1">
    <source>
        <dbReference type="SAM" id="MobiDB-lite"/>
    </source>
</evidence>
<evidence type="ECO:0000313" key="4">
    <source>
        <dbReference type="EMBL" id="MBJ2176193.1"/>
    </source>
</evidence>
<dbReference type="PROSITE" id="PS51841">
    <property type="entry name" value="LTD"/>
    <property type="match status" value="1"/>
</dbReference>
<dbReference type="Proteomes" id="UP000623301">
    <property type="component" value="Unassembled WGS sequence"/>
</dbReference>
<feature type="compositionally biased region" description="Acidic residues" evidence="1">
    <location>
        <begin position="907"/>
        <end position="917"/>
    </location>
</feature>
<name>A0ABS0WWG7_9FLAO</name>
<organism evidence="4 5">
    <name type="scientific">Aureibaculum flavum</name>
    <dbReference type="NCBI Taxonomy" id="2795986"/>
    <lineage>
        <taxon>Bacteria</taxon>
        <taxon>Pseudomonadati</taxon>
        <taxon>Bacteroidota</taxon>
        <taxon>Flavobacteriia</taxon>
        <taxon>Flavobacteriales</taxon>
        <taxon>Flavobacteriaceae</taxon>
        <taxon>Aureibaculum</taxon>
    </lineage>
</organism>
<evidence type="ECO:0000259" key="3">
    <source>
        <dbReference type="PROSITE" id="PS51841"/>
    </source>
</evidence>
<evidence type="ECO:0000256" key="2">
    <source>
        <dbReference type="SAM" id="SignalP"/>
    </source>
</evidence>
<keyword evidence="5" id="KW-1185">Reference proteome</keyword>
<gene>
    <name evidence="4" type="ORF">JBL43_18220</name>
</gene>
<dbReference type="InterPro" id="IPR018247">
    <property type="entry name" value="EF_Hand_1_Ca_BS"/>
</dbReference>
<reference evidence="4 5" key="1">
    <citation type="submission" date="2020-12" db="EMBL/GenBank/DDBJ databases">
        <title>Aureibaculum luteum sp. nov. and Aureibaculum flavum sp. nov., novel members of the family Flavobacteriaceae isolated from Antarctic intertidal sediments.</title>
        <authorList>
            <person name="He X."/>
            <person name="Zhang X."/>
        </authorList>
    </citation>
    <scope>NUCLEOTIDE SEQUENCE [LARGE SCALE GENOMIC DNA]</scope>
    <source>
        <strain evidence="4 5">A20</strain>
    </source>
</reference>
<dbReference type="InterPro" id="IPR047589">
    <property type="entry name" value="DUF11_rpt"/>
</dbReference>
<accession>A0ABS0WWG7</accession>
<keyword evidence="2" id="KW-0732">Signal</keyword>
<dbReference type="InterPro" id="IPR001322">
    <property type="entry name" value="Lamin_tail_dom"/>
</dbReference>
<dbReference type="PROSITE" id="PS00018">
    <property type="entry name" value="EF_HAND_1"/>
    <property type="match status" value="1"/>
</dbReference>